<accession>A0ABV0BZ06</accession>
<comment type="caution">
    <text evidence="2">The sequence shown here is derived from an EMBL/GenBank/DDBJ whole genome shotgun (WGS) entry which is preliminary data.</text>
</comment>
<gene>
    <name evidence="2" type="ORF">ABE541_22225</name>
</gene>
<reference evidence="2 3" key="1">
    <citation type="submission" date="2024-04" db="EMBL/GenBank/DDBJ databases">
        <title>WGS of bacteria from Torrens River.</title>
        <authorList>
            <person name="Wyrsch E.R."/>
            <person name="Drigo B."/>
        </authorList>
    </citation>
    <scope>NUCLEOTIDE SEQUENCE [LARGE SCALE GENOMIC DNA]</scope>
    <source>
        <strain evidence="2 3">TWI391</strain>
    </source>
</reference>
<evidence type="ECO:0000256" key="1">
    <source>
        <dbReference type="SAM" id="SignalP"/>
    </source>
</evidence>
<organism evidence="2 3">
    <name type="scientific">Sphingobacterium kitahiroshimense</name>
    <dbReference type="NCBI Taxonomy" id="470446"/>
    <lineage>
        <taxon>Bacteria</taxon>
        <taxon>Pseudomonadati</taxon>
        <taxon>Bacteroidota</taxon>
        <taxon>Sphingobacteriia</taxon>
        <taxon>Sphingobacteriales</taxon>
        <taxon>Sphingobacteriaceae</taxon>
        <taxon>Sphingobacterium</taxon>
    </lineage>
</organism>
<dbReference type="EMBL" id="JBDJNQ010000013">
    <property type="protein sequence ID" value="MEN5380001.1"/>
    <property type="molecule type" value="Genomic_DNA"/>
</dbReference>
<evidence type="ECO:0000313" key="2">
    <source>
        <dbReference type="EMBL" id="MEN5380001.1"/>
    </source>
</evidence>
<sequence>MMKKLLFALIATFGLYASSMATEMNTKHVSKETAVKNEKAWRCTMSVTIYVNGDAVGYDHYITTTNGSCHTFFKAIKKMYTDQGFSMN</sequence>
<name>A0ABV0BZ06_9SPHI</name>
<keyword evidence="1" id="KW-0732">Signal</keyword>
<keyword evidence="3" id="KW-1185">Reference proteome</keyword>
<feature type="signal peptide" evidence="1">
    <location>
        <begin position="1"/>
        <end position="21"/>
    </location>
</feature>
<dbReference type="RefSeq" id="WP_132771157.1">
    <property type="nucleotide sequence ID" value="NZ_JAOQNK010000001.1"/>
</dbReference>
<protein>
    <submittedName>
        <fullName evidence="2">Uncharacterized protein</fullName>
    </submittedName>
</protein>
<proteinExistence type="predicted"/>
<evidence type="ECO:0000313" key="3">
    <source>
        <dbReference type="Proteomes" id="UP001409291"/>
    </source>
</evidence>
<dbReference type="Proteomes" id="UP001409291">
    <property type="component" value="Unassembled WGS sequence"/>
</dbReference>
<feature type="chain" id="PRO_5045334580" evidence="1">
    <location>
        <begin position="22"/>
        <end position="88"/>
    </location>
</feature>